<keyword evidence="2" id="KW-1185">Reference proteome</keyword>
<name>A0ABP7WKA5_9SPHI</name>
<dbReference type="EMBL" id="BAABCV010000003">
    <property type="protein sequence ID" value="GAA4090697.1"/>
    <property type="molecule type" value="Genomic_DNA"/>
</dbReference>
<reference evidence="2" key="1">
    <citation type="journal article" date="2019" name="Int. J. Syst. Evol. Microbiol.">
        <title>The Global Catalogue of Microorganisms (GCM) 10K type strain sequencing project: providing services to taxonomists for standard genome sequencing and annotation.</title>
        <authorList>
            <consortium name="The Broad Institute Genomics Platform"/>
            <consortium name="The Broad Institute Genome Sequencing Center for Infectious Disease"/>
            <person name="Wu L."/>
            <person name="Ma J."/>
        </authorList>
    </citation>
    <scope>NUCLEOTIDE SEQUENCE [LARGE SCALE GENOMIC DNA]</scope>
    <source>
        <strain evidence="2">JCM 17085</strain>
    </source>
</reference>
<organism evidence="1 2">
    <name type="scientific">Mucilaginibacter panaciglaebae</name>
    <dbReference type="NCBI Taxonomy" id="502331"/>
    <lineage>
        <taxon>Bacteria</taxon>
        <taxon>Pseudomonadati</taxon>
        <taxon>Bacteroidota</taxon>
        <taxon>Sphingobacteriia</taxon>
        <taxon>Sphingobacteriales</taxon>
        <taxon>Sphingobacteriaceae</taxon>
        <taxon>Mucilaginibacter</taxon>
    </lineage>
</organism>
<dbReference type="SUPFAM" id="SSF55961">
    <property type="entry name" value="Bet v1-like"/>
    <property type="match status" value="1"/>
</dbReference>
<gene>
    <name evidence="1" type="ORF">GCM10022392_10410</name>
</gene>
<protein>
    <recommendedName>
        <fullName evidence="3">Polyketide cyclase/dehydrase/lipid transport protein</fullName>
    </recommendedName>
</protein>
<dbReference type="Proteomes" id="UP001500841">
    <property type="component" value="Unassembled WGS sequence"/>
</dbReference>
<comment type="caution">
    <text evidence="1">The sequence shown here is derived from an EMBL/GenBank/DDBJ whole genome shotgun (WGS) entry which is preliminary data.</text>
</comment>
<dbReference type="Gene3D" id="3.30.530.20">
    <property type="match status" value="1"/>
</dbReference>
<dbReference type="RefSeq" id="WP_345101480.1">
    <property type="nucleotide sequence ID" value="NZ_BAABCV010000003.1"/>
</dbReference>
<dbReference type="InterPro" id="IPR023393">
    <property type="entry name" value="START-like_dom_sf"/>
</dbReference>
<evidence type="ECO:0008006" key="3">
    <source>
        <dbReference type="Google" id="ProtNLM"/>
    </source>
</evidence>
<proteinExistence type="predicted"/>
<accession>A0ABP7WKA5</accession>
<sequence>MATFESKISINRPVSDIYQFLADFNNHGQLMPDNVQNWSASYSEAGFMVQNTIKLSLQITERIENKGINIAAVNNPPFPVQLNWLLEANGSSTQVTFTINAELNMMMKMMVSGPLQKLADHEAGSLKAVLNRD</sequence>
<evidence type="ECO:0000313" key="2">
    <source>
        <dbReference type="Proteomes" id="UP001500841"/>
    </source>
</evidence>
<evidence type="ECO:0000313" key="1">
    <source>
        <dbReference type="EMBL" id="GAA4090697.1"/>
    </source>
</evidence>